<evidence type="ECO:0000256" key="1">
    <source>
        <dbReference type="ARBA" id="ARBA00023125"/>
    </source>
</evidence>
<name>A0A158HI87_9BURK</name>
<sequence>MVRIGQLLISLESREIQLNSESLRIGRRAFDILEVLIRAEGTRSPQRN</sequence>
<dbReference type="GO" id="GO:0000160">
    <property type="term" value="P:phosphorelay signal transduction system"/>
    <property type="evidence" value="ECO:0007669"/>
    <property type="project" value="InterPro"/>
</dbReference>
<evidence type="ECO:0000256" key="2">
    <source>
        <dbReference type="PROSITE-ProRule" id="PRU01091"/>
    </source>
</evidence>
<feature type="domain" description="OmpR/PhoB-type" evidence="3">
    <location>
        <begin position="1"/>
        <end position="48"/>
    </location>
</feature>
<dbReference type="AlphaFoldDB" id="A0A158HI87"/>
<gene>
    <name evidence="4" type="ORF">AWB69_04428</name>
</gene>
<accession>A0A158HI87</accession>
<dbReference type="PROSITE" id="PS51755">
    <property type="entry name" value="OMPR_PHOB"/>
    <property type="match status" value="1"/>
</dbReference>
<reference evidence="4 5" key="1">
    <citation type="submission" date="2016-01" db="EMBL/GenBank/DDBJ databases">
        <authorList>
            <person name="Oliw E.H."/>
        </authorList>
    </citation>
    <scope>NUCLEOTIDE SEQUENCE [LARGE SCALE GENOMIC DNA]</scope>
    <source>
        <strain evidence="4">LMG 27134</strain>
    </source>
</reference>
<evidence type="ECO:0000259" key="3">
    <source>
        <dbReference type="PROSITE" id="PS51755"/>
    </source>
</evidence>
<protein>
    <submittedName>
        <fullName evidence="4">Transcriptional regulator</fullName>
    </submittedName>
</protein>
<evidence type="ECO:0000313" key="4">
    <source>
        <dbReference type="EMBL" id="SAL43827.1"/>
    </source>
</evidence>
<dbReference type="Gene3D" id="1.10.10.10">
    <property type="entry name" value="Winged helix-like DNA-binding domain superfamily/Winged helix DNA-binding domain"/>
    <property type="match status" value="1"/>
</dbReference>
<dbReference type="GO" id="GO:0006355">
    <property type="term" value="P:regulation of DNA-templated transcription"/>
    <property type="evidence" value="ECO:0007669"/>
    <property type="project" value="InterPro"/>
</dbReference>
<feature type="DNA-binding region" description="OmpR/PhoB-type" evidence="2">
    <location>
        <begin position="1"/>
        <end position="48"/>
    </location>
</feature>
<evidence type="ECO:0000313" key="5">
    <source>
        <dbReference type="Proteomes" id="UP000054683"/>
    </source>
</evidence>
<organism evidence="4 5">
    <name type="scientific">Caballeronia udeis</name>
    <dbReference type="NCBI Taxonomy" id="1232866"/>
    <lineage>
        <taxon>Bacteria</taxon>
        <taxon>Pseudomonadati</taxon>
        <taxon>Pseudomonadota</taxon>
        <taxon>Betaproteobacteria</taxon>
        <taxon>Burkholderiales</taxon>
        <taxon>Burkholderiaceae</taxon>
        <taxon>Caballeronia</taxon>
    </lineage>
</organism>
<dbReference type="InterPro" id="IPR036388">
    <property type="entry name" value="WH-like_DNA-bd_sf"/>
</dbReference>
<dbReference type="InterPro" id="IPR001867">
    <property type="entry name" value="OmpR/PhoB-type_DNA-bd"/>
</dbReference>
<dbReference type="Proteomes" id="UP000054683">
    <property type="component" value="Unassembled WGS sequence"/>
</dbReference>
<proteinExistence type="predicted"/>
<dbReference type="GO" id="GO:0003677">
    <property type="term" value="F:DNA binding"/>
    <property type="evidence" value="ECO:0007669"/>
    <property type="project" value="UniProtKB-UniRule"/>
</dbReference>
<keyword evidence="1 2" id="KW-0238">DNA-binding</keyword>
<dbReference type="EMBL" id="FCOK02000031">
    <property type="protein sequence ID" value="SAL43827.1"/>
    <property type="molecule type" value="Genomic_DNA"/>
</dbReference>